<organism evidence="2 3">
    <name type="scientific">Brachionus plicatilis</name>
    <name type="common">Marine rotifer</name>
    <name type="synonym">Brachionus muelleri</name>
    <dbReference type="NCBI Taxonomy" id="10195"/>
    <lineage>
        <taxon>Eukaryota</taxon>
        <taxon>Metazoa</taxon>
        <taxon>Spiralia</taxon>
        <taxon>Gnathifera</taxon>
        <taxon>Rotifera</taxon>
        <taxon>Eurotatoria</taxon>
        <taxon>Monogononta</taxon>
        <taxon>Pseudotrocha</taxon>
        <taxon>Ploima</taxon>
        <taxon>Brachionidae</taxon>
        <taxon>Brachionus</taxon>
    </lineage>
</organism>
<accession>A0A3M7T3D7</accession>
<evidence type="ECO:0000313" key="3">
    <source>
        <dbReference type="Proteomes" id="UP000276133"/>
    </source>
</evidence>
<dbReference type="EMBL" id="REGN01000371">
    <property type="protein sequence ID" value="RNA42370.1"/>
    <property type="molecule type" value="Genomic_DNA"/>
</dbReference>
<keyword evidence="3" id="KW-1185">Reference proteome</keyword>
<evidence type="ECO:0000313" key="2">
    <source>
        <dbReference type="EMBL" id="RNA42370.1"/>
    </source>
</evidence>
<dbReference type="OrthoDB" id="10166438at2759"/>
<sequence length="162" mass="18719">MKTRVGQKSNFKVRIVKSLSQSRDLTLTNSDENINKLNTNVSKLNSENEAIKKLIIGGETDRSFFTQGTKRKAERTYSSSSDSEAIETIINNKPFTNRLRSEIMKRFVNDKGQTLGFHEKKFHNEMEEIKKDLLKLVPKNSNFKESWKKAGDSFKNDKNKKK</sequence>
<comment type="caution">
    <text evidence="2">The sequence shown here is derived from an EMBL/GenBank/DDBJ whole genome shotgun (WGS) entry which is preliminary data.</text>
</comment>
<dbReference type="AlphaFoldDB" id="A0A3M7T3D7"/>
<protein>
    <submittedName>
        <fullName evidence="2">Uncharacterized protein</fullName>
    </submittedName>
</protein>
<keyword evidence="1" id="KW-0175">Coiled coil</keyword>
<evidence type="ECO:0000256" key="1">
    <source>
        <dbReference type="SAM" id="Coils"/>
    </source>
</evidence>
<feature type="coiled-coil region" evidence="1">
    <location>
        <begin position="27"/>
        <end position="54"/>
    </location>
</feature>
<gene>
    <name evidence="2" type="ORF">BpHYR1_047680</name>
</gene>
<proteinExistence type="predicted"/>
<reference evidence="2 3" key="1">
    <citation type="journal article" date="2018" name="Sci. Rep.">
        <title>Genomic signatures of local adaptation to the degree of environmental predictability in rotifers.</title>
        <authorList>
            <person name="Franch-Gras L."/>
            <person name="Hahn C."/>
            <person name="Garcia-Roger E.M."/>
            <person name="Carmona M.J."/>
            <person name="Serra M."/>
            <person name="Gomez A."/>
        </authorList>
    </citation>
    <scope>NUCLEOTIDE SEQUENCE [LARGE SCALE GENOMIC DNA]</scope>
    <source>
        <strain evidence="2">HYR1</strain>
    </source>
</reference>
<dbReference type="Proteomes" id="UP000276133">
    <property type="component" value="Unassembled WGS sequence"/>
</dbReference>
<name>A0A3M7T3D7_BRAPC</name>